<comment type="cofactor">
    <cofactor evidence="1">
        <name>FAD</name>
        <dbReference type="ChEBI" id="CHEBI:57692"/>
    </cofactor>
</comment>
<keyword evidence="5 7" id="KW-0503">Monooxygenase</keyword>
<dbReference type="PANTHER" id="PTHR13789">
    <property type="entry name" value="MONOOXYGENASE"/>
    <property type="match status" value="1"/>
</dbReference>
<proteinExistence type="predicted"/>
<dbReference type="Proteomes" id="UP000292445">
    <property type="component" value="Unassembled WGS sequence"/>
</dbReference>
<dbReference type="PANTHER" id="PTHR13789:SF318">
    <property type="entry name" value="GERANYLGERANYL DIPHOSPHATE REDUCTASE"/>
    <property type="match status" value="1"/>
</dbReference>
<dbReference type="RefSeq" id="WP_130358489.1">
    <property type="nucleotide sequence ID" value="NZ_SGXC01000002.1"/>
</dbReference>
<dbReference type="InterPro" id="IPR036188">
    <property type="entry name" value="FAD/NAD-bd_sf"/>
</dbReference>
<dbReference type="GO" id="GO:0004497">
    <property type="term" value="F:monooxygenase activity"/>
    <property type="evidence" value="ECO:0007669"/>
    <property type="project" value="UniProtKB-KW"/>
</dbReference>
<evidence type="ECO:0000256" key="2">
    <source>
        <dbReference type="ARBA" id="ARBA00022630"/>
    </source>
</evidence>
<evidence type="ECO:0000256" key="4">
    <source>
        <dbReference type="ARBA" id="ARBA00023002"/>
    </source>
</evidence>
<keyword evidence="4" id="KW-0560">Oxidoreductase</keyword>
<gene>
    <name evidence="7" type="ORF">EV675_3488</name>
</gene>
<keyword evidence="3" id="KW-0274">FAD</keyword>
<name>A0A4Q7ND34_9BURK</name>
<evidence type="ECO:0000256" key="5">
    <source>
        <dbReference type="ARBA" id="ARBA00023033"/>
    </source>
</evidence>
<dbReference type="Gene3D" id="3.50.50.60">
    <property type="entry name" value="FAD/NAD(P)-binding domain"/>
    <property type="match status" value="1"/>
</dbReference>
<protein>
    <submittedName>
        <fullName evidence="7">6-hydroxynicotinate 3-monooxygenase</fullName>
    </submittedName>
</protein>
<evidence type="ECO:0000313" key="7">
    <source>
        <dbReference type="EMBL" id="RZS80875.1"/>
    </source>
</evidence>
<organism evidence="7 8">
    <name type="scientific">Pigmentiphaga kullae</name>
    <dbReference type="NCBI Taxonomy" id="151784"/>
    <lineage>
        <taxon>Bacteria</taxon>
        <taxon>Pseudomonadati</taxon>
        <taxon>Pseudomonadota</taxon>
        <taxon>Betaproteobacteria</taxon>
        <taxon>Burkholderiales</taxon>
        <taxon>Alcaligenaceae</taxon>
        <taxon>Pigmentiphaga</taxon>
    </lineage>
</organism>
<feature type="domain" description="FAD-binding" evidence="6">
    <location>
        <begin position="5"/>
        <end position="347"/>
    </location>
</feature>
<reference evidence="7 8" key="1">
    <citation type="submission" date="2019-02" db="EMBL/GenBank/DDBJ databases">
        <title>Genomic Encyclopedia of Type Strains, Phase IV (KMG-IV): sequencing the most valuable type-strain genomes for metagenomic binning, comparative biology and taxonomic classification.</title>
        <authorList>
            <person name="Goeker M."/>
        </authorList>
    </citation>
    <scope>NUCLEOTIDE SEQUENCE [LARGE SCALE GENOMIC DNA]</scope>
    <source>
        <strain evidence="7 8">K24</strain>
    </source>
</reference>
<comment type="caution">
    <text evidence="7">The sequence shown here is derived from an EMBL/GenBank/DDBJ whole genome shotgun (WGS) entry which is preliminary data.</text>
</comment>
<accession>A0A4Q7ND34</accession>
<dbReference type="GO" id="GO:0071949">
    <property type="term" value="F:FAD binding"/>
    <property type="evidence" value="ECO:0007669"/>
    <property type="project" value="InterPro"/>
</dbReference>
<dbReference type="AlphaFoldDB" id="A0A4Q7ND34"/>
<dbReference type="PRINTS" id="PR00420">
    <property type="entry name" value="RNGMNOXGNASE"/>
</dbReference>
<dbReference type="SUPFAM" id="SSF51905">
    <property type="entry name" value="FAD/NAD(P)-binding domain"/>
    <property type="match status" value="1"/>
</dbReference>
<evidence type="ECO:0000259" key="6">
    <source>
        <dbReference type="Pfam" id="PF01494"/>
    </source>
</evidence>
<evidence type="ECO:0000313" key="8">
    <source>
        <dbReference type="Proteomes" id="UP000292445"/>
    </source>
</evidence>
<dbReference type="InterPro" id="IPR002938">
    <property type="entry name" value="FAD-bd"/>
</dbReference>
<evidence type="ECO:0000256" key="3">
    <source>
        <dbReference type="ARBA" id="ARBA00022827"/>
    </source>
</evidence>
<dbReference type="OrthoDB" id="9147239at2"/>
<dbReference type="SUPFAM" id="SSF54373">
    <property type="entry name" value="FAD-linked reductases, C-terminal domain"/>
    <property type="match status" value="1"/>
</dbReference>
<evidence type="ECO:0000256" key="1">
    <source>
        <dbReference type="ARBA" id="ARBA00001974"/>
    </source>
</evidence>
<keyword evidence="8" id="KW-1185">Reference proteome</keyword>
<sequence length="381" mass="41554">MTDRISVAIVGAGIGGLAAAALLRQAGIAVHIYEQAPRFARVGAGIQMAPNACKVLRRIGVEDRLREHALVPESSLNRDYDTGAVTNEFPIAGHVEARYGAPFLCLHRGDLHAALESAVPAEDISLGRKLESLSQDERGVTLSFADGSRASADVVIGADGVHSLVREIILGPEQPVFTGRIAYRATFPAERLGGHRIERSRIKWWGKDRHIVMYYTTAAADEVYFTTSVPDDGKWATSESWSTKGDLGELRAAFAQFHPQVRAVLDACPEVYKWALLARDPLPRWTQGRVALLGDACHPMPPYMAQGASAALEDAAILARCLGEASKSTAPAALRRYADTRLPRTSKLQLSAKANNWMRNDTNPDWVYGYDAWTEPLASIR</sequence>
<dbReference type="Pfam" id="PF01494">
    <property type="entry name" value="FAD_binding_3"/>
    <property type="match status" value="1"/>
</dbReference>
<keyword evidence="2" id="KW-0285">Flavoprotein</keyword>
<dbReference type="InterPro" id="IPR050493">
    <property type="entry name" value="FAD-dep_Monooxygenase_BioMet"/>
</dbReference>
<dbReference type="EMBL" id="SGXC01000002">
    <property type="protein sequence ID" value="RZS80875.1"/>
    <property type="molecule type" value="Genomic_DNA"/>
</dbReference>